<organism evidence="8 9">
    <name type="scientific">Achromobacter spanius</name>
    <dbReference type="NCBI Taxonomy" id="217203"/>
    <lineage>
        <taxon>Bacteria</taxon>
        <taxon>Pseudomonadati</taxon>
        <taxon>Pseudomonadota</taxon>
        <taxon>Betaproteobacteria</taxon>
        <taxon>Burkholderiales</taxon>
        <taxon>Alcaligenaceae</taxon>
        <taxon>Achromobacter</taxon>
    </lineage>
</organism>
<comment type="similarity">
    <text evidence="2">Belongs to the bacterial solute-binding protein 8 family.</text>
</comment>
<dbReference type="RefSeq" id="WP_105239390.1">
    <property type="nucleotide sequence ID" value="NZ_CP023270.1"/>
</dbReference>
<gene>
    <name evidence="8" type="ORF">CLM73_16650</name>
</gene>
<comment type="subcellular location">
    <subcellularLocation>
        <location evidence="1">Cell envelope</location>
    </subcellularLocation>
</comment>
<evidence type="ECO:0000256" key="6">
    <source>
        <dbReference type="SAM" id="SignalP"/>
    </source>
</evidence>
<dbReference type="InterPro" id="IPR033870">
    <property type="entry name" value="FatB"/>
</dbReference>
<keyword evidence="4" id="KW-0410">Iron transport</keyword>
<evidence type="ECO:0000256" key="2">
    <source>
        <dbReference type="ARBA" id="ARBA00008814"/>
    </source>
</evidence>
<dbReference type="GO" id="GO:0030288">
    <property type="term" value="C:outer membrane-bounded periplasmic space"/>
    <property type="evidence" value="ECO:0007669"/>
    <property type="project" value="TreeGrafter"/>
</dbReference>
<dbReference type="GO" id="GO:1901678">
    <property type="term" value="P:iron coordination entity transport"/>
    <property type="evidence" value="ECO:0007669"/>
    <property type="project" value="UniProtKB-ARBA"/>
</dbReference>
<keyword evidence="5 6" id="KW-0732">Signal</keyword>
<keyword evidence="4" id="KW-0408">Iron</keyword>
<dbReference type="PANTHER" id="PTHR30532">
    <property type="entry name" value="IRON III DICITRATE-BINDING PERIPLASMIC PROTEIN"/>
    <property type="match status" value="1"/>
</dbReference>
<evidence type="ECO:0000313" key="8">
    <source>
        <dbReference type="EMBL" id="AVJ28610.1"/>
    </source>
</evidence>
<dbReference type="Gene3D" id="3.40.50.1980">
    <property type="entry name" value="Nitrogenase molybdenum iron protein domain"/>
    <property type="match status" value="2"/>
</dbReference>
<dbReference type="OrthoDB" id="63946at2"/>
<protein>
    <submittedName>
        <fullName evidence="8">Iron ABC transporter substrate-binding protein</fullName>
    </submittedName>
</protein>
<dbReference type="InterPro" id="IPR051313">
    <property type="entry name" value="Bact_iron-sidero_bind"/>
</dbReference>
<dbReference type="Proteomes" id="UP000239477">
    <property type="component" value="Chromosome"/>
</dbReference>
<keyword evidence="3" id="KW-0813">Transport</keyword>
<dbReference type="CDD" id="cd01140">
    <property type="entry name" value="FatB"/>
    <property type="match status" value="1"/>
</dbReference>
<dbReference type="PROSITE" id="PS50983">
    <property type="entry name" value="FE_B12_PBP"/>
    <property type="match status" value="1"/>
</dbReference>
<keyword evidence="4" id="KW-0406">Ion transport</keyword>
<keyword evidence="9" id="KW-1185">Reference proteome</keyword>
<feature type="chain" id="PRO_5015745261" evidence="6">
    <location>
        <begin position="32"/>
        <end position="316"/>
    </location>
</feature>
<feature type="signal peptide" evidence="6">
    <location>
        <begin position="1"/>
        <end position="31"/>
    </location>
</feature>
<dbReference type="EMBL" id="CP023270">
    <property type="protein sequence ID" value="AVJ28610.1"/>
    <property type="molecule type" value="Genomic_DNA"/>
</dbReference>
<dbReference type="SUPFAM" id="SSF53807">
    <property type="entry name" value="Helical backbone' metal receptor"/>
    <property type="match status" value="1"/>
</dbReference>
<evidence type="ECO:0000259" key="7">
    <source>
        <dbReference type="PROSITE" id="PS50983"/>
    </source>
</evidence>
<proteinExistence type="inferred from homology"/>
<evidence type="ECO:0000256" key="3">
    <source>
        <dbReference type="ARBA" id="ARBA00022448"/>
    </source>
</evidence>
<reference evidence="8 9" key="1">
    <citation type="submission" date="2017-09" db="EMBL/GenBank/DDBJ databases">
        <title>Genomic, metabolic, and phenotypic characteristics of bacterial isolates from the natural microbiome of the model nematode Caenorhabditis elegans.</title>
        <authorList>
            <person name="Zimmermann J."/>
            <person name="Obeng N."/>
            <person name="Yang W."/>
            <person name="Obeng O."/>
            <person name="Kissoyan K."/>
            <person name="Pees B."/>
            <person name="Dirksen P."/>
            <person name="Hoppner M."/>
            <person name="Franke A."/>
            <person name="Rosenstiel P."/>
            <person name="Leippe M."/>
            <person name="Dierking K."/>
            <person name="Kaleta C."/>
            <person name="Schulenburg H."/>
        </authorList>
    </citation>
    <scope>NUCLEOTIDE SEQUENCE [LARGE SCALE GENOMIC DNA]</scope>
    <source>
        <strain evidence="8 9">MYb73</strain>
    </source>
</reference>
<feature type="domain" description="Fe/B12 periplasmic-binding" evidence="7">
    <location>
        <begin position="53"/>
        <end position="316"/>
    </location>
</feature>
<evidence type="ECO:0000256" key="1">
    <source>
        <dbReference type="ARBA" id="ARBA00004196"/>
    </source>
</evidence>
<evidence type="ECO:0000256" key="5">
    <source>
        <dbReference type="ARBA" id="ARBA00022729"/>
    </source>
</evidence>
<accession>A0A2S0I9A0</accession>
<dbReference type="PANTHER" id="PTHR30532:SF28">
    <property type="entry name" value="PETROBACTIN-BINDING PROTEIN YCLQ"/>
    <property type="match status" value="1"/>
</dbReference>
<evidence type="ECO:0000313" key="9">
    <source>
        <dbReference type="Proteomes" id="UP000239477"/>
    </source>
</evidence>
<name>A0A2S0I9A0_9BURK</name>
<dbReference type="AlphaFoldDB" id="A0A2S0I9A0"/>
<dbReference type="InterPro" id="IPR002491">
    <property type="entry name" value="ABC_transptr_periplasmic_BD"/>
</dbReference>
<sequence length="316" mass="33057">MNNGKQAGAARRWATRAGVALALSAAAAVCAAQSTTPVKHARGEAAVPSNPSKTIVLDLAVLDTLHTLGVDPVGVPSAAKLPPQLSQFADKRYLKAGTMFEPNYEVIHAAAPQVIFVAGRSAPKYDELSKIAPTVDLTVDAKDLVGSVRRNTETLAALYGKEGAAKEKLAALDASIAALKGKAANAGTALIVLTTGGKMSAYGPGSRFGVIHDAFGVKPAATGLNVSNHGQAISFEFIAQTDPDWLFVIDRDAAIGREGVSAQRMLDNELVRPTKAWKNQRVVYLNGFNWYLLGSAGLTAMQQNVDQIAAALAQGK</sequence>
<dbReference type="Pfam" id="PF01497">
    <property type="entry name" value="Peripla_BP_2"/>
    <property type="match status" value="1"/>
</dbReference>
<evidence type="ECO:0000256" key="4">
    <source>
        <dbReference type="ARBA" id="ARBA00022496"/>
    </source>
</evidence>